<dbReference type="PIRSF" id="PIRSF000350">
    <property type="entry name" value="Mercury_reductase_MerA"/>
    <property type="match status" value="1"/>
</dbReference>
<evidence type="ECO:0000256" key="11">
    <source>
        <dbReference type="ARBA" id="ARBA00033023"/>
    </source>
</evidence>
<dbReference type="Pfam" id="PF07992">
    <property type="entry name" value="Pyr_redox_2"/>
    <property type="match status" value="1"/>
</dbReference>
<keyword evidence="6 16" id="KW-0560">Oxidoreductase</keyword>
<evidence type="ECO:0000256" key="5">
    <source>
        <dbReference type="ARBA" id="ARBA00022827"/>
    </source>
</evidence>
<reference evidence="19 20" key="1">
    <citation type="submission" date="2018-09" db="EMBL/GenBank/DDBJ databases">
        <title>Bacillus saliacetes sp. nov., isolated from Thai shrimp paste (Ka-pi).</title>
        <authorList>
            <person name="Daroonpunt R."/>
            <person name="Tanasupawat S."/>
            <person name="Yiamsombut S."/>
        </authorList>
    </citation>
    <scope>NUCLEOTIDE SEQUENCE [LARGE SCALE GENOMIC DNA]</scope>
    <source>
        <strain evidence="19 20">SKP7-4</strain>
    </source>
</reference>
<dbReference type="EMBL" id="QXIR01000014">
    <property type="protein sequence ID" value="RIW33259.1"/>
    <property type="molecule type" value="Genomic_DNA"/>
</dbReference>
<evidence type="ECO:0000256" key="4">
    <source>
        <dbReference type="ARBA" id="ARBA00022630"/>
    </source>
</evidence>
<comment type="cofactor">
    <cofactor evidence="14">
        <name>FAD</name>
        <dbReference type="ChEBI" id="CHEBI:57692"/>
    </cofactor>
    <text evidence="14">Binds 1 FAD per subunit.</text>
</comment>
<dbReference type="GO" id="GO:0004148">
    <property type="term" value="F:dihydrolipoyl dehydrogenase (NADH) activity"/>
    <property type="evidence" value="ECO:0007669"/>
    <property type="project" value="UniProtKB-EC"/>
</dbReference>
<feature type="binding site" evidence="14">
    <location>
        <position position="56"/>
    </location>
    <ligand>
        <name>FAD</name>
        <dbReference type="ChEBI" id="CHEBI:57692"/>
    </ligand>
</feature>
<dbReference type="SUPFAM" id="SSF55424">
    <property type="entry name" value="FAD/NAD-linked reductases, dimerisation (C-terminal) domain"/>
    <property type="match status" value="1"/>
</dbReference>
<dbReference type="InterPro" id="IPR023753">
    <property type="entry name" value="FAD/NAD-binding_dom"/>
</dbReference>
<keyword evidence="14" id="KW-0547">Nucleotide-binding</keyword>
<dbReference type="Proteomes" id="UP000265801">
    <property type="component" value="Unassembled WGS sequence"/>
</dbReference>
<keyword evidence="4 16" id="KW-0285">Flavoprotein</keyword>
<dbReference type="PROSITE" id="PS00076">
    <property type="entry name" value="PYRIDINE_REDOX_1"/>
    <property type="match status" value="1"/>
</dbReference>
<dbReference type="PANTHER" id="PTHR22912:SF160">
    <property type="entry name" value="DIHYDROLIPOYL DEHYDROGENASE"/>
    <property type="match status" value="1"/>
</dbReference>
<feature type="domain" description="FAD/NAD(P)-binding" evidence="18">
    <location>
        <begin position="11"/>
        <end position="328"/>
    </location>
</feature>
<feature type="binding site" evidence="14">
    <location>
        <position position="313"/>
    </location>
    <ligand>
        <name>FAD</name>
        <dbReference type="ChEBI" id="CHEBI:57692"/>
    </ligand>
</feature>
<dbReference type="PRINTS" id="PR00368">
    <property type="entry name" value="FADPNR"/>
</dbReference>
<dbReference type="Gene3D" id="3.30.390.30">
    <property type="match status" value="1"/>
</dbReference>
<dbReference type="PRINTS" id="PR00411">
    <property type="entry name" value="PNDRDTASEI"/>
</dbReference>
<evidence type="ECO:0000256" key="1">
    <source>
        <dbReference type="ARBA" id="ARBA00007532"/>
    </source>
</evidence>
<organism evidence="19 20">
    <name type="scientific">Bacillus salacetis</name>
    <dbReference type="NCBI Taxonomy" id="2315464"/>
    <lineage>
        <taxon>Bacteria</taxon>
        <taxon>Bacillati</taxon>
        <taxon>Bacillota</taxon>
        <taxon>Bacilli</taxon>
        <taxon>Bacillales</taxon>
        <taxon>Bacillaceae</taxon>
        <taxon>Bacillus</taxon>
    </lineage>
</organism>
<dbReference type="PANTHER" id="PTHR22912">
    <property type="entry name" value="DISULFIDE OXIDOREDUCTASE"/>
    <property type="match status" value="1"/>
</dbReference>
<protein>
    <recommendedName>
        <fullName evidence="3">Dihydrolipoyl dehydrogenase</fullName>
        <ecNumber evidence="2">1.8.1.4</ecNumber>
    </recommendedName>
    <alternativeName>
        <fullName evidence="10">Dihydrolipoamide dehydrogenase</fullName>
    </alternativeName>
    <alternativeName>
        <fullName evidence="11">E3 component of pyruvate complex</fullName>
    </alternativeName>
</protein>
<dbReference type="OrthoDB" id="9800167at2"/>
<dbReference type="RefSeq" id="WP_119547046.1">
    <property type="nucleotide sequence ID" value="NZ_QXIR01000014.1"/>
</dbReference>
<comment type="caution">
    <text evidence="19">The sequence shown here is derived from an EMBL/GenBank/DDBJ whole genome shotgun (WGS) entry which is preliminary data.</text>
</comment>
<dbReference type="SUPFAM" id="SSF51905">
    <property type="entry name" value="FAD/NAD(P)-binding domain"/>
    <property type="match status" value="1"/>
</dbReference>
<gene>
    <name evidence="19" type="ORF">D3H55_11405</name>
</gene>
<feature type="disulfide bond" description="Redox-active" evidence="15">
    <location>
        <begin position="47"/>
        <end position="52"/>
    </location>
</feature>
<keyword evidence="5 14" id="KW-0274">FAD</keyword>
<comment type="catalytic activity">
    <reaction evidence="12">
        <text>N(6)-[(R)-dihydrolipoyl]-L-lysyl-[protein] + NAD(+) = N(6)-[(R)-lipoyl]-L-lysyl-[protein] + NADH + H(+)</text>
        <dbReference type="Rhea" id="RHEA:15045"/>
        <dbReference type="Rhea" id="RHEA-COMP:10474"/>
        <dbReference type="Rhea" id="RHEA-COMP:10475"/>
        <dbReference type="ChEBI" id="CHEBI:15378"/>
        <dbReference type="ChEBI" id="CHEBI:57540"/>
        <dbReference type="ChEBI" id="CHEBI:57945"/>
        <dbReference type="ChEBI" id="CHEBI:83099"/>
        <dbReference type="ChEBI" id="CHEBI:83100"/>
        <dbReference type="EC" id="1.8.1.4"/>
    </reaction>
</comment>
<dbReference type="Gene3D" id="3.50.50.60">
    <property type="entry name" value="FAD/NAD(P)-binding domain"/>
    <property type="match status" value="2"/>
</dbReference>
<dbReference type="InterPro" id="IPR001100">
    <property type="entry name" value="Pyr_nuc-diS_OxRdtase"/>
</dbReference>
<evidence type="ECO:0000256" key="13">
    <source>
        <dbReference type="PIRSR" id="PIRSR000350-2"/>
    </source>
</evidence>
<accession>A0A3A1QXQ0</accession>
<dbReference type="EC" id="1.8.1.4" evidence="2"/>
<evidence type="ECO:0000256" key="10">
    <source>
        <dbReference type="ARBA" id="ARBA00031281"/>
    </source>
</evidence>
<feature type="binding site" evidence="14">
    <location>
        <begin position="184"/>
        <end position="191"/>
    </location>
    <ligand>
        <name>NAD(+)</name>
        <dbReference type="ChEBI" id="CHEBI:57540"/>
    </ligand>
</feature>
<evidence type="ECO:0000313" key="19">
    <source>
        <dbReference type="EMBL" id="RIW33259.1"/>
    </source>
</evidence>
<dbReference type="GO" id="GO:0050660">
    <property type="term" value="F:flavin adenine dinucleotide binding"/>
    <property type="evidence" value="ECO:0007669"/>
    <property type="project" value="TreeGrafter"/>
</dbReference>
<evidence type="ECO:0000259" key="18">
    <source>
        <dbReference type="Pfam" id="PF07992"/>
    </source>
</evidence>
<keyword evidence="9 16" id="KW-0676">Redox-active center</keyword>
<comment type="similarity">
    <text evidence="1 16">Belongs to the class-I pyridine nucleotide-disulfide oxidoreductase family.</text>
</comment>
<evidence type="ECO:0000259" key="17">
    <source>
        <dbReference type="Pfam" id="PF02852"/>
    </source>
</evidence>
<evidence type="ECO:0000256" key="9">
    <source>
        <dbReference type="ARBA" id="ARBA00023284"/>
    </source>
</evidence>
<evidence type="ECO:0000256" key="16">
    <source>
        <dbReference type="RuleBase" id="RU003691"/>
    </source>
</evidence>
<evidence type="ECO:0000256" key="8">
    <source>
        <dbReference type="ARBA" id="ARBA00023157"/>
    </source>
</evidence>
<feature type="active site" description="Proton acceptor" evidence="13">
    <location>
        <position position="444"/>
    </location>
</feature>
<evidence type="ECO:0000313" key="20">
    <source>
        <dbReference type="Proteomes" id="UP000265801"/>
    </source>
</evidence>
<dbReference type="InterPro" id="IPR016156">
    <property type="entry name" value="FAD/NAD-linked_Rdtase_dimer_sf"/>
</dbReference>
<dbReference type="InterPro" id="IPR004099">
    <property type="entry name" value="Pyr_nucl-diS_OxRdtase_dimer"/>
</dbReference>
<evidence type="ECO:0000256" key="12">
    <source>
        <dbReference type="ARBA" id="ARBA00049187"/>
    </source>
</evidence>
<evidence type="ECO:0000256" key="15">
    <source>
        <dbReference type="PIRSR" id="PIRSR000350-4"/>
    </source>
</evidence>
<sequence>MVVGELAEERELIIIGGGPGGYHAAIRAAQLGLSVLLIEKEELGGVCLNKGCIPSKVFTQLARKHKELDHYQKMGLGTGSVSVNLSKLQEYKTSLIGQLKKGVDSLCKANKVEVVKGAASFLAENKIGVENGHQFTVYSFQSAIIATGSKREKPSFIPGYSSRILNEFSIYELREIPEELIVHGSSYIELEAASSFAALGTKVTLVLNGELPFDDSINKELARVLKKMKVKLMTGFEPQEAAESSDGVSVTFVKQGGDSVTLETPYFFSAARQTANIGDLGLDRLKMNLTNDGFIEIDESCRTSIQSIFAIGDVTSGQPLAVKAIRQGKVAAENAADVPAEYDDSLLPVIAQTIPPIASIGMTEKEAAEEYDVSVSTYPMGGNGFAQLSGEKEGVIKVVADSENDLILGIHMMGIGAVEMIPGAAVGMEMAGRDEDFSYPYYPHPNTSESLQEAMEALKGRAVHLPPVKQKEFSKV</sequence>
<feature type="binding site" evidence="14">
    <location>
        <begin position="147"/>
        <end position="149"/>
    </location>
    <ligand>
        <name>FAD</name>
        <dbReference type="ChEBI" id="CHEBI:57692"/>
    </ligand>
</feature>
<feature type="domain" description="Pyridine nucleotide-disulphide oxidoreductase dimerisation" evidence="17">
    <location>
        <begin position="348"/>
        <end position="454"/>
    </location>
</feature>
<proteinExistence type="inferred from homology"/>
<evidence type="ECO:0000256" key="14">
    <source>
        <dbReference type="PIRSR" id="PIRSR000350-3"/>
    </source>
</evidence>
<keyword evidence="8" id="KW-1015">Disulfide bond</keyword>
<dbReference type="AlphaFoldDB" id="A0A3A1QXQ0"/>
<keyword evidence="20" id="KW-1185">Reference proteome</keyword>
<dbReference type="InterPro" id="IPR050151">
    <property type="entry name" value="Class-I_Pyr_Nuc-Dis_Oxidored"/>
</dbReference>
<evidence type="ECO:0000256" key="7">
    <source>
        <dbReference type="ARBA" id="ARBA00023027"/>
    </source>
</evidence>
<name>A0A3A1QXQ0_9BACI</name>
<evidence type="ECO:0000256" key="2">
    <source>
        <dbReference type="ARBA" id="ARBA00012608"/>
    </source>
</evidence>
<evidence type="ECO:0000256" key="6">
    <source>
        <dbReference type="ARBA" id="ARBA00023002"/>
    </source>
</evidence>
<keyword evidence="7 14" id="KW-0520">NAD</keyword>
<dbReference type="Pfam" id="PF02852">
    <property type="entry name" value="Pyr_redox_dim"/>
    <property type="match status" value="1"/>
</dbReference>
<evidence type="ECO:0000256" key="3">
    <source>
        <dbReference type="ARBA" id="ARBA00016961"/>
    </source>
</evidence>
<dbReference type="InterPro" id="IPR036188">
    <property type="entry name" value="FAD/NAD-bd_sf"/>
</dbReference>
<dbReference type="InterPro" id="IPR012999">
    <property type="entry name" value="Pyr_OxRdtase_I_AS"/>
</dbReference>
<dbReference type="GO" id="GO:0006103">
    <property type="term" value="P:2-oxoglutarate metabolic process"/>
    <property type="evidence" value="ECO:0007669"/>
    <property type="project" value="TreeGrafter"/>
</dbReference>